<reference evidence="3" key="1">
    <citation type="journal article" date="2019" name="Int. J. Syst. Evol. Microbiol.">
        <title>The Global Catalogue of Microorganisms (GCM) 10K type strain sequencing project: providing services to taxonomists for standard genome sequencing and annotation.</title>
        <authorList>
            <consortium name="The Broad Institute Genomics Platform"/>
            <consortium name="The Broad Institute Genome Sequencing Center for Infectious Disease"/>
            <person name="Wu L."/>
            <person name="Ma J."/>
        </authorList>
    </citation>
    <scope>NUCLEOTIDE SEQUENCE [LARGE SCALE GENOMIC DNA]</scope>
    <source>
        <strain evidence="3">CGMCC 4.7132</strain>
    </source>
</reference>
<dbReference type="InterPro" id="IPR027417">
    <property type="entry name" value="P-loop_NTPase"/>
</dbReference>
<sequence>MLAYTDARLRLGVLTRSARPGGPVIVVNLCGPVGVGKSRLASALAAGTVVRPAAGPASGPAAGFRPADGPLVVDGVDHDAHADAVRELVAGAAPGTCVLVVGRRPLESRPGWSDRPVETVRLGPWSRAAVRALARSRGLRDPARLDLVADLSGGIPLIADLLLRALAAGAGAEGDAPGGLAGIAAGTEGDVLGGLADAAARELLRRLAVETADPPPDLRPELPFHLRPDPPDPSSGPLPGPLPGAPSGALSGVLPVVAAVGGADADLLAALVHGTPAEFDRLSAMSVVRPDAHGLVVVEPFRTIFELAYRWRHPVTSRRLLAKGAAYRRRQIAGTGDPVLRARLADQVLRVSAHPQVRETFFPAVPGLLRVRAATAADEDDIVRLTRQWADMETLDRRRADRMLDLWMSAPASRFDLVVDGDDRPLCMANLTRIGAGTAPVLEALLQQHATSLAASDRDDGRDGVVLGMMVAARRRPAAQAAMLRHILGTAMASGRVVVSTSWPPYQRLSARLGLGHVGETRDDLFGCGRKSGVFSRTFTPRNLLGWLRRLEQGAVPAADDALEDAVRVALSRLGDPRELAASPLATLPGLGSAEAIVAFVRRQVESLASSDSPVDREAAEILRLYHLRGGIGHEMVAHRLHLSRATYFRRLDHGVRRLAEAVRRAAATS</sequence>
<gene>
    <name evidence="2" type="ORF">ACFO60_00830</name>
</gene>
<name>A0ABV9C9D0_9ACTN</name>
<organism evidence="2 3">
    <name type="scientific">Sphaerisporangium dianthi</name>
    <dbReference type="NCBI Taxonomy" id="1436120"/>
    <lineage>
        <taxon>Bacteria</taxon>
        <taxon>Bacillati</taxon>
        <taxon>Actinomycetota</taxon>
        <taxon>Actinomycetes</taxon>
        <taxon>Streptosporangiales</taxon>
        <taxon>Streptosporangiaceae</taxon>
        <taxon>Sphaerisporangium</taxon>
    </lineage>
</organism>
<feature type="compositionally biased region" description="Basic and acidic residues" evidence="1">
    <location>
        <begin position="216"/>
        <end position="230"/>
    </location>
</feature>
<dbReference type="SUPFAM" id="SSF52540">
    <property type="entry name" value="P-loop containing nucleoside triphosphate hydrolases"/>
    <property type="match status" value="1"/>
</dbReference>
<evidence type="ECO:0000313" key="2">
    <source>
        <dbReference type="EMBL" id="MFC4529290.1"/>
    </source>
</evidence>
<protein>
    <submittedName>
        <fullName evidence="2">Uncharacterized protein</fullName>
    </submittedName>
</protein>
<proteinExistence type="predicted"/>
<feature type="region of interest" description="Disordered" evidence="1">
    <location>
        <begin position="211"/>
        <end position="244"/>
    </location>
</feature>
<evidence type="ECO:0000313" key="3">
    <source>
        <dbReference type="Proteomes" id="UP001596004"/>
    </source>
</evidence>
<dbReference type="Proteomes" id="UP001596004">
    <property type="component" value="Unassembled WGS sequence"/>
</dbReference>
<keyword evidence="3" id="KW-1185">Reference proteome</keyword>
<feature type="compositionally biased region" description="Pro residues" evidence="1">
    <location>
        <begin position="231"/>
        <end position="244"/>
    </location>
</feature>
<accession>A0ABV9C9D0</accession>
<comment type="caution">
    <text evidence="2">The sequence shown here is derived from an EMBL/GenBank/DDBJ whole genome shotgun (WGS) entry which is preliminary data.</text>
</comment>
<dbReference type="EMBL" id="JBHSFP010000001">
    <property type="protein sequence ID" value="MFC4529290.1"/>
    <property type="molecule type" value="Genomic_DNA"/>
</dbReference>
<evidence type="ECO:0000256" key="1">
    <source>
        <dbReference type="SAM" id="MobiDB-lite"/>
    </source>
</evidence>
<dbReference type="RefSeq" id="WP_380835696.1">
    <property type="nucleotide sequence ID" value="NZ_JBHSFP010000001.1"/>
</dbReference>